<dbReference type="Proteomes" id="UP001325680">
    <property type="component" value="Chromosome"/>
</dbReference>
<keyword evidence="14" id="KW-0443">Lipid metabolism</keyword>
<feature type="transmembrane region" description="Helical" evidence="24">
    <location>
        <begin position="156"/>
        <end position="177"/>
    </location>
</feature>
<keyword evidence="11 24" id="KW-0812">Transmembrane</keyword>
<evidence type="ECO:0000256" key="9">
    <source>
        <dbReference type="ARBA" id="ARBA00022516"/>
    </source>
</evidence>
<evidence type="ECO:0000256" key="2">
    <source>
        <dbReference type="ARBA" id="ARBA00004651"/>
    </source>
</evidence>
<dbReference type="Pfam" id="PF01148">
    <property type="entry name" value="CTP_transf_1"/>
    <property type="match status" value="1"/>
</dbReference>
<dbReference type="GO" id="GO:0004605">
    <property type="term" value="F:phosphatidate cytidylyltransferase activity"/>
    <property type="evidence" value="ECO:0007669"/>
    <property type="project" value="UniProtKB-EC"/>
</dbReference>
<accession>A0ABZ0W0Q4</accession>
<keyword evidence="13 24" id="KW-1133">Transmembrane helix</keyword>
<feature type="transmembrane region" description="Helical" evidence="24">
    <location>
        <begin position="124"/>
        <end position="144"/>
    </location>
</feature>
<keyword evidence="16" id="KW-0594">Phospholipid biosynthesis</keyword>
<evidence type="ECO:0000256" key="17">
    <source>
        <dbReference type="ARBA" id="ARBA00023264"/>
    </source>
</evidence>
<feature type="transmembrane region" description="Helical" evidence="24">
    <location>
        <begin position="226"/>
        <end position="245"/>
    </location>
</feature>
<evidence type="ECO:0000256" key="16">
    <source>
        <dbReference type="ARBA" id="ARBA00023209"/>
    </source>
</evidence>
<evidence type="ECO:0000256" key="1">
    <source>
        <dbReference type="ARBA" id="ARBA00001698"/>
    </source>
</evidence>
<evidence type="ECO:0000256" key="11">
    <source>
        <dbReference type="ARBA" id="ARBA00022692"/>
    </source>
</evidence>
<evidence type="ECO:0000256" key="14">
    <source>
        <dbReference type="ARBA" id="ARBA00023098"/>
    </source>
</evidence>
<evidence type="ECO:0000313" key="26">
    <source>
        <dbReference type="Proteomes" id="UP001325680"/>
    </source>
</evidence>
<evidence type="ECO:0000256" key="21">
    <source>
        <dbReference type="ARBA" id="ARBA00032396"/>
    </source>
</evidence>
<evidence type="ECO:0000256" key="4">
    <source>
        <dbReference type="ARBA" id="ARBA00005189"/>
    </source>
</evidence>
<sequence>MAFNWSTFWTRAFTALIFVAVMMFGLLFNQWSLFLLISLIYFGCSLEYSCLVEKITGKSIHAHLKSGISLIGYHIILLLGSGSLQLGIYEIRQNFSLPVLIAGFILLVWGIFKTKIISKKVMGWLSGGLLYTALPLGLLLNLSAPQQAAQHVHLGNYMVVFIIGSVWINDTMAYLAGSAIGKTPLSKISPKKTWEGTVSGIILSAGLTWLLFSLIFLKYIEWELAVPGIIISTITAISGTFGDLFESKLKRMAGVKDSGRIMPGHGGFLDRFDSVLFAAPAVWLFIKAFYG</sequence>
<evidence type="ECO:0000256" key="3">
    <source>
        <dbReference type="ARBA" id="ARBA00005119"/>
    </source>
</evidence>
<protein>
    <recommendedName>
        <fullName evidence="7">Phosphatidate cytidylyltransferase</fullName>
        <ecNumber evidence="6">2.7.7.41</ecNumber>
    </recommendedName>
    <alternativeName>
        <fullName evidence="20">CDP-DAG synthase</fullName>
    </alternativeName>
    <alternativeName>
        <fullName evidence="22">CDP-DG synthase</fullName>
    </alternativeName>
    <alternativeName>
        <fullName evidence="18">CDP-diacylglycerol synthase</fullName>
    </alternativeName>
    <alternativeName>
        <fullName evidence="21">CDP-diglyceride pyrophosphorylase</fullName>
    </alternativeName>
    <alternativeName>
        <fullName evidence="23">CDP-diglyceride synthase</fullName>
    </alternativeName>
    <alternativeName>
        <fullName evidence="19">CTP:phosphatidate cytidylyltransferase</fullName>
    </alternativeName>
</protein>
<comment type="pathway">
    <text evidence="4">Lipid metabolism.</text>
</comment>
<comment type="catalytic activity">
    <reaction evidence="1">
        <text>a 1,2-diacyl-sn-glycero-3-phosphate + CTP + H(+) = a CDP-1,2-diacyl-sn-glycerol + diphosphate</text>
        <dbReference type="Rhea" id="RHEA:16229"/>
        <dbReference type="ChEBI" id="CHEBI:15378"/>
        <dbReference type="ChEBI" id="CHEBI:33019"/>
        <dbReference type="ChEBI" id="CHEBI:37563"/>
        <dbReference type="ChEBI" id="CHEBI:58332"/>
        <dbReference type="ChEBI" id="CHEBI:58608"/>
        <dbReference type="EC" id="2.7.7.41"/>
    </reaction>
</comment>
<keyword evidence="10 25" id="KW-0808">Transferase</keyword>
<comment type="subcellular location">
    <subcellularLocation>
        <location evidence="2">Cell membrane</location>
        <topology evidence="2">Multi-pass membrane protein</topology>
    </subcellularLocation>
</comment>
<feature type="transmembrane region" description="Helical" evidence="24">
    <location>
        <begin position="12"/>
        <end position="28"/>
    </location>
</feature>
<evidence type="ECO:0000256" key="7">
    <source>
        <dbReference type="ARBA" id="ARBA00019373"/>
    </source>
</evidence>
<evidence type="ECO:0000256" key="19">
    <source>
        <dbReference type="ARBA" id="ARBA00031825"/>
    </source>
</evidence>
<evidence type="ECO:0000256" key="10">
    <source>
        <dbReference type="ARBA" id="ARBA00022679"/>
    </source>
</evidence>
<evidence type="ECO:0000256" key="13">
    <source>
        <dbReference type="ARBA" id="ARBA00022989"/>
    </source>
</evidence>
<organism evidence="25 26">
    <name type="scientific">Niabella yanshanensis</name>
    <dbReference type="NCBI Taxonomy" id="577386"/>
    <lineage>
        <taxon>Bacteria</taxon>
        <taxon>Pseudomonadati</taxon>
        <taxon>Bacteroidota</taxon>
        <taxon>Chitinophagia</taxon>
        <taxon>Chitinophagales</taxon>
        <taxon>Chitinophagaceae</taxon>
        <taxon>Niabella</taxon>
    </lineage>
</organism>
<keyword evidence="26" id="KW-1185">Reference proteome</keyword>
<proteinExistence type="inferred from homology"/>
<evidence type="ECO:0000256" key="20">
    <source>
        <dbReference type="ARBA" id="ARBA00032253"/>
    </source>
</evidence>
<keyword evidence="9" id="KW-0444">Lipid biosynthesis</keyword>
<dbReference type="EMBL" id="CP139960">
    <property type="protein sequence ID" value="WQD36504.1"/>
    <property type="molecule type" value="Genomic_DNA"/>
</dbReference>
<dbReference type="EC" id="2.7.7.41" evidence="6"/>
<dbReference type="RefSeq" id="WP_114790136.1">
    <property type="nucleotide sequence ID" value="NZ_CP139960.1"/>
</dbReference>
<evidence type="ECO:0000313" key="25">
    <source>
        <dbReference type="EMBL" id="WQD36504.1"/>
    </source>
</evidence>
<evidence type="ECO:0000256" key="12">
    <source>
        <dbReference type="ARBA" id="ARBA00022695"/>
    </source>
</evidence>
<evidence type="ECO:0000256" key="22">
    <source>
        <dbReference type="ARBA" id="ARBA00032743"/>
    </source>
</evidence>
<dbReference type="PANTHER" id="PTHR46382">
    <property type="entry name" value="PHOSPHATIDATE CYTIDYLYLTRANSFERASE"/>
    <property type="match status" value="1"/>
</dbReference>
<evidence type="ECO:0000256" key="5">
    <source>
        <dbReference type="ARBA" id="ARBA00010185"/>
    </source>
</evidence>
<name>A0ABZ0W0Q4_9BACT</name>
<feature type="transmembrane region" description="Helical" evidence="24">
    <location>
        <begin position="198"/>
        <end position="220"/>
    </location>
</feature>
<comment type="similarity">
    <text evidence="5">Belongs to the CDS family.</text>
</comment>
<keyword evidence="15 24" id="KW-0472">Membrane</keyword>
<keyword evidence="17" id="KW-1208">Phospholipid metabolism</keyword>
<dbReference type="PANTHER" id="PTHR46382:SF1">
    <property type="entry name" value="PHOSPHATIDATE CYTIDYLYLTRANSFERASE"/>
    <property type="match status" value="1"/>
</dbReference>
<reference evidence="25 26" key="1">
    <citation type="submission" date="2023-12" db="EMBL/GenBank/DDBJ databases">
        <title>Genome sequencing and assembly of bacterial species from a model synthetic community.</title>
        <authorList>
            <person name="Hogle S.L."/>
        </authorList>
    </citation>
    <scope>NUCLEOTIDE SEQUENCE [LARGE SCALE GENOMIC DNA]</scope>
    <source>
        <strain evidence="25 26">HAMBI_3031</strain>
    </source>
</reference>
<evidence type="ECO:0000256" key="15">
    <source>
        <dbReference type="ARBA" id="ARBA00023136"/>
    </source>
</evidence>
<feature type="transmembrane region" description="Helical" evidence="24">
    <location>
        <begin position="71"/>
        <end position="89"/>
    </location>
</feature>
<keyword evidence="12 25" id="KW-0548">Nucleotidyltransferase</keyword>
<evidence type="ECO:0000256" key="6">
    <source>
        <dbReference type="ARBA" id="ARBA00012487"/>
    </source>
</evidence>
<gene>
    <name evidence="25" type="ORF">U0035_12590</name>
</gene>
<keyword evidence="8" id="KW-1003">Cell membrane</keyword>
<feature type="transmembrane region" description="Helical" evidence="24">
    <location>
        <begin position="95"/>
        <end position="112"/>
    </location>
</feature>
<evidence type="ECO:0000256" key="8">
    <source>
        <dbReference type="ARBA" id="ARBA00022475"/>
    </source>
</evidence>
<comment type="pathway">
    <text evidence="3">Phospholipid metabolism; CDP-diacylglycerol biosynthesis; CDP-diacylglycerol from sn-glycerol 3-phosphate: step 3/3.</text>
</comment>
<evidence type="ECO:0000256" key="18">
    <source>
        <dbReference type="ARBA" id="ARBA00029893"/>
    </source>
</evidence>
<evidence type="ECO:0000256" key="23">
    <source>
        <dbReference type="ARBA" id="ARBA00033406"/>
    </source>
</evidence>
<evidence type="ECO:0000256" key="24">
    <source>
        <dbReference type="SAM" id="Phobius"/>
    </source>
</evidence>